<accession>A0AAD8ERW6</accession>
<organism evidence="1 2">
    <name type="scientific">Diploptera punctata</name>
    <name type="common">Pacific beetle cockroach</name>
    <dbReference type="NCBI Taxonomy" id="6984"/>
    <lineage>
        <taxon>Eukaryota</taxon>
        <taxon>Metazoa</taxon>
        <taxon>Ecdysozoa</taxon>
        <taxon>Arthropoda</taxon>
        <taxon>Hexapoda</taxon>
        <taxon>Insecta</taxon>
        <taxon>Pterygota</taxon>
        <taxon>Neoptera</taxon>
        <taxon>Polyneoptera</taxon>
        <taxon>Dictyoptera</taxon>
        <taxon>Blattodea</taxon>
        <taxon>Blaberoidea</taxon>
        <taxon>Blaberidae</taxon>
        <taxon>Diplopterinae</taxon>
        <taxon>Diploptera</taxon>
    </lineage>
</organism>
<reference evidence="1" key="1">
    <citation type="journal article" date="2023" name="IScience">
        <title>Live-bearing cockroach genome reveals convergent evolutionary mechanisms linked to viviparity in insects and beyond.</title>
        <authorList>
            <person name="Fouks B."/>
            <person name="Harrison M.C."/>
            <person name="Mikhailova A.A."/>
            <person name="Marchal E."/>
            <person name="English S."/>
            <person name="Carruthers M."/>
            <person name="Jennings E.C."/>
            <person name="Chiamaka E.L."/>
            <person name="Frigard R.A."/>
            <person name="Pippel M."/>
            <person name="Attardo G.M."/>
            <person name="Benoit J.B."/>
            <person name="Bornberg-Bauer E."/>
            <person name="Tobe S.S."/>
        </authorList>
    </citation>
    <scope>NUCLEOTIDE SEQUENCE</scope>
    <source>
        <strain evidence="1">Stay&amp;Tobe</strain>
    </source>
</reference>
<dbReference type="EMBL" id="JASPKZ010000042">
    <property type="protein sequence ID" value="KAJ9600910.1"/>
    <property type="molecule type" value="Genomic_DNA"/>
</dbReference>
<protein>
    <submittedName>
        <fullName evidence="1">Uncharacterized protein</fullName>
    </submittedName>
</protein>
<sequence>ICIFEMEPTGFVSDMRCMNKRDAIVLRVVMVTRLVGAYSTDVCKYVNNLQKKKT</sequence>
<feature type="non-terminal residue" evidence="1">
    <location>
        <position position="54"/>
    </location>
</feature>
<proteinExistence type="predicted"/>
<gene>
    <name evidence="1" type="ORF">L9F63_000953</name>
</gene>
<dbReference type="AlphaFoldDB" id="A0AAD8ERW6"/>
<reference evidence="1" key="2">
    <citation type="submission" date="2023-05" db="EMBL/GenBank/DDBJ databases">
        <authorList>
            <person name="Fouks B."/>
        </authorList>
    </citation>
    <scope>NUCLEOTIDE SEQUENCE</scope>
    <source>
        <strain evidence="1">Stay&amp;Tobe</strain>
        <tissue evidence="1">Testes</tissue>
    </source>
</reference>
<comment type="caution">
    <text evidence="1">The sequence shown here is derived from an EMBL/GenBank/DDBJ whole genome shotgun (WGS) entry which is preliminary data.</text>
</comment>
<evidence type="ECO:0000313" key="1">
    <source>
        <dbReference type="EMBL" id="KAJ9600910.1"/>
    </source>
</evidence>
<name>A0AAD8ERW6_DIPPU</name>
<keyword evidence="2" id="KW-1185">Reference proteome</keyword>
<dbReference type="Proteomes" id="UP001233999">
    <property type="component" value="Unassembled WGS sequence"/>
</dbReference>
<evidence type="ECO:0000313" key="2">
    <source>
        <dbReference type="Proteomes" id="UP001233999"/>
    </source>
</evidence>
<feature type="non-terminal residue" evidence="1">
    <location>
        <position position="1"/>
    </location>
</feature>